<accession>A0AB39MNC4</accession>
<evidence type="ECO:0000256" key="1">
    <source>
        <dbReference type="SAM" id="MobiDB-lite"/>
    </source>
</evidence>
<feature type="compositionally biased region" description="Basic residues" evidence="1">
    <location>
        <begin position="228"/>
        <end position="243"/>
    </location>
</feature>
<dbReference type="EMBL" id="CP163431">
    <property type="protein sequence ID" value="XDQ07603.1"/>
    <property type="molecule type" value="Genomic_DNA"/>
</dbReference>
<proteinExistence type="predicted"/>
<organism evidence="2">
    <name type="scientific">Streptomyces sp. R08</name>
    <dbReference type="NCBI Taxonomy" id="3238624"/>
    <lineage>
        <taxon>Bacteria</taxon>
        <taxon>Bacillati</taxon>
        <taxon>Actinomycetota</taxon>
        <taxon>Actinomycetes</taxon>
        <taxon>Kitasatosporales</taxon>
        <taxon>Streptomycetaceae</taxon>
        <taxon>Streptomyces</taxon>
    </lineage>
</organism>
<feature type="region of interest" description="Disordered" evidence="1">
    <location>
        <begin position="186"/>
        <end position="243"/>
    </location>
</feature>
<evidence type="ECO:0000313" key="2">
    <source>
        <dbReference type="EMBL" id="XDQ07603.1"/>
    </source>
</evidence>
<evidence type="ECO:0008006" key="3">
    <source>
        <dbReference type="Google" id="ProtNLM"/>
    </source>
</evidence>
<gene>
    <name evidence="2" type="ORF">AB5J58_48820</name>
</gene>
<dbReference type="RefSeq" id="WP_369192374.1">
    <property type="nucleotide sequence ID" value="NZ_CP163431.1"/>
</dbReference>
<dbReference type="AlphaFoldDB" id="A0AB39MNC4"/>
<protein>
    <recommendedName>
        <fullName evidence="3">Integrase</fullName>
    </recommendedName>
</protein>
<feature type="compositionally biased region" description="Polar residues" evidence="1">
    <location>
        <begin position="198"/>
        <end position="212"/>
    </location>
</feature>
<reference evidence="2" key="1">
    <citation type="submission" date="2024-07" db="EMBL/GenBank/DDBJ databases">
        <authorList>
            <person name="Yu S.T."/>
        </authorList>
    </citation>
    <scope>NUCLEOTIDE SEQUENCE</scope>
    <source>
        <strain evidence="2">R08</strain>
    </source>
</reference>
<sequence length="243" mass="26443">MPASIDQLVKPVIELCEYCDVVQWQLTPTALDCYFAGPGKRARSTVLAKISKIDAYFAFLEQRYAGEVHRLFGAVVESPVDPFNRPRHRGDFGLRVPPSQRAMREFFTAWRNALPQARKEAVACRDYVMAKIAYVSGLRSCAALHSGTCTGSRAAGAGSWSRAVHAARLAALDDGSRARVLAELNAGRSARTPGRASGPTSTFRSASISTANALPRSTRPGVPTGRGPTRHGRSMRSRRRRDG</sequence>
<name>A0AB39MNC4_9ACTN</name>